<evidence type="ECO:0000313" key="4">
    <source>
        <dbReference type="Proteomes" id="UP000038802"/>
    </source>
</evidence>
<name>A0A0U0RVE9_MYCTX</name>
<dbReference type="Proteomes" id="UP000038802">
    <property type="component" value="Unassembled WGS sequence"/>
</dbReference>
<organism evidence="3 4">
    <name type="scientific">Mycobacterium tuberculosis</name>
    <dbReference type="NCBI Taxonomy" id="1773"/>
    <lineage>
        <taxon>Bacteria</taxon>
        <taxon>Bacillati</taxon>
        <taxon>Actinomycetota</taxon>
        <taxon>Actinomycetes</taxon>
        <taxon>Mycobacteriales</taxon>
        <taxon>Mycobacteriaceae</taxon>
        <taxon>Mycobacterium</taxon>
        <taxon>Mycobacterium tuberculosis complex</taxon>
    </lineage>
</organism>
<accession>A0A0U0RVE9</accession>
<gene>
    <name evidence="2" type="ORF">CAB90_00768</name>
    <name evidence="3" type="ORF">ERS007703_03373</name>
</gene>
<feature type="compositionally biased region" description="Polar residues" evidence="1">
    <location>
        <begin position="39"/>
        <end position="54"/>
    </location>
</feature>
<feature type="region of interest" description="Disordered" evidence="1">
    <location>
        <begin position="1"/>
        <end position="54"/>
    </location>
</feature>
<evidence type="ECO:0000256" key="1">
    <source>
        <dbReference type="SAM" id="MobiDB-lite"/>
    </source>
</evidence>
<evidence type="ECO:0000313" key="2">
    <source>
        <dbReference type="EMBL" id="AUS49736.1"/>
    </source>
</evidence>
<proteinExistence type="predicted"/>
<feature type="compositionally biased region" description="Low complexity" evidence="1">
    <location>
        <begin position="1"/>
        <end position="18"/>
    </location>
</feature>
<dbReference type="AlphaFoldDB" id="A0A0U0RVE9"/>
<protein>
    <submittedName>
        <fullName evidence="3">Uncharacterized protein</fullName>
    </submittedName>
</protein>
<dbReference type="Proteomes" id="UP000236349">
    <property type="component" value="Chromosome"/>
</dbReference>
<feature type="compositionally biased region" description="Basic and acidic residues" evidence="1">
    <location>
        <begin position="29"/>
        <end position="38"/>
    </location>
</feature>
<dbReference type="EMBL" id="CSAE01000451">
    <property type="protein sequence ID" value="COW31867.1"/>
    <property type="molecule type" value="Genomic_DNA"/>
</dbReference>
<evidence type="ECO:0000313" key="5">
    <source>
        <dbReference type="Proteomes" id="UP000236349"/>
    </source>
</evidence>
<reference evidence="4" key="2">
    <citation type="submission" date="2015-03" db="EMBL/GenBank/DDBJ databases">
        <authorList>
            <consortium name="Pathogen Informatics"/>
        </authorList>
    </citation>
    <scope>NUCLEOTIDE SEQUENCE [LARGE SCALE GENOMIC DNA]</scope>
    <source>
        <strain evidence="4">K00500041</strain>
    </source>
</reference>
<evidence type="ECO:0000313" key="3">
    <source>
        <dbReference type="EMBL" id="COW31867.1"/>
    </source>
</evidence>
<reference evidence="3" key="1">
    <citation type="submission" date="2015-03" db="EMBL/GenBank/DDBJ databases">
        <authorList>
            <person name="Murphy D."/>
        </authorList>
    </citation>
    <scope>NUCLEOTIDE SEQUENCE [LARGE SCALE GENOMIC DNA]</scope>
    <source>
        <strain evidence="3">K00500041</strain>
    </source>
</reference>
<reference evidence="2 5" key="3">
    <citation type="submission" date="2017-10" db="EMBL/GenBank/DDBJ databases">
        <title>Clinical isolate obtained from a human patient with meningeal tuberculosis in michoacan, Mexico.</title>
        <authorList>
            <person name="Guillen-Nepita A.L."/>
            <person name="Negrete-Paz A.M."/>
            <person name="Vazquez-Marrufo G."/>
            <person name="Cruz-Hernandez A."/>
            <person name="Fresia P."/>
            <person name="Naya H."/>
            <person name="Vazquez-Garciduenas M.S."/>
        </authorList>
    </citation>
    <scope>NUCLEOTIDE SEQUENCE [LARGE SCALE GENOMIC DNA]</scope>
    <source>
        <strain evidence="5">Beijing/MYC004</strain>
        <strain evidence="2">MYC004</strain>
    </source>
</reference>
<dbReference type="EMBL" id="CP024614">
    <property type="protein sequence ID" value="AUS49736.1"/>
    <property type="molecule type" value="Genomic_DNA"/>
</dbReference>
<sequence>MDVGVGVAHAEHVGQVGANNRSHHAAQPKPRDDGRFARNTDQIEATDSHELNGNNFLDKGVYPVRQACGHHNAFGGLCRCRRPCQPVHGAG</sequence>